<evidence type="ECO:0000256" key="2">
    <source>
        <dbReference type="ARBA" id="ARBA00023012"/>
    </source>
</evidence>
<feature type="modified residue" description="4-aspartylphosphate" evidence="6">
    <location>
        <position position="60"/>
    </location>
</feature>
<dbReference type="Gene3D" id="2.40.50.1020">
    <property type="entry name" value="LytTr DNA-binding domain"/>
    <property type="match status" value="1"/>
</dbReference>
<evidence type="ECO:0000256" key="3">
    <source>
        <dbReference type="ARBA" id="ARBA00023015"/>
    </source>
</evidence>
<sequence>MLTNTTVTAIIADDEPLLRHHLNKALGEEWPTLEIVALAENGQQALELIEQYQPDIVFLDIKMPQLDGMSVAKTLAGQNSDTRVVFVTAYDEFAVQAFETNAVDYLLKPVSEKRLAQCVEKLQMKLSKKVPSNGADVSSLIDQIQQLTNQTKPNYLTWIKAVKGEEIHLISLSDVLYFKAEDKYISLYKQEGGKSVEYLLRTSLKELINQLDPNLFWQIHRSSVVNVSSIEKVKKDFTGKMAVFVGGTKLPVSRAMQAKFTSLW</sequence>
<comment type="caution">
    <text evidence="9">The sequence shown here is derived from an EMBL/GenBank/DDBJ whole genome shotgun (WGS) entry which is preliminary data.</text>
</comment>
<accession>A0A9X2BHH9</accession>
<keyword evidence="3" id="KW-0805">Transcription regulation</keyword>
<keyword evidence="2" id="KW-0902">Two-component regulatory system</keyword>
<dbReference type="GO" id="GO:0000156">
    <property type="term" value="F:phosphorelay response regulator activity"/>
    <property type="evidence" value="ECO:0007669"/>
    <property type="project" value="InterPro"/>
</dbReference>
<proteinExistence type="predicted"/>
<dbReference type="InterPro" id="IPR046947">
    <property type="entry name" value="LytR-like"/>
</dbReference>
<evidence type="ECO:0000259" key="8">
    <source>
        <dbReference type="PROSITE" id="PS50930"/>
    </source>
</evidence>
<evidence type="ECO:0000256" key="6">
    <source>
        <dbReference type="PROSITE-ProRule" id="PRU00169"/>
    </source>
</evidence>
<dbReference type="InterPro" id="IPR001789">
    <property type="entry name" value="Sig_transdc_resp-reg_receiver"/>
</dbReference>
<dbReference type="SUPFAM" id="SSF52172">
    <property type="entry name" value="CheY-like"/>
    <property type="match status" value="1"/>
</dbReference>
<keyword evidence="10" id="KW-1185">Reference proteome</keyword>
<keyword evidence="4 9" id="KW-0238">DNA-binding</keyword>
<keyword evidence="5" id="KW-0804">Transcription</keyword>
<dbReference type="EMBL" id="JAJHVV010000007">
    <property type="protein sequence ID" value="MCK6263991.1"/>
    <property type="molecule type" value="Genomic_DNA"/>
</dbReference>
<dbReference type="InterPro" id="IPR011006">
    <property type="entry name" value="CheY-like_superfamily"/>
</dbReference>
<organism evidence="9 10">
    <name type="scientific">Vibrio amylolyticus</name>
    <dbReference type="NCBI Taxonomy" id="2847292"/>
    <lineage>
        <taxon>Bacteria</taxon>
        <taxon>Pseudomonadati</taxon>
        <taxon>Pseudomonadota</taxon>
        <taxon>Gammaproteobacteria</taxon>
        <taxon>Vibrionales</taxon>
        <taxon>Vibrionaceae</taxon>
        <taxon>Vibrio</taxon>
    </lineage>
</organism>
<dbReference type="PANTHER" id="PTHR37299">
    <property type="entry name" value="TRANSCRIPTIONAL REGULATOR-RELATED"/>
    <property type="match status" value="1"/>
</dbReference>
<evidence type="ECO:0000256" key="5">
    <source>
        <dbReference type="ARBA" id="ARBA00023163"/>
    </source>
</evidence>
<evidence type="ECO:0000313" key="10">
    <source>
        <dbReference type="Proteomes" id="UP001139559"/>
    </source>
</evidence>
<dbReference type="Pfam" id="PF04397">
    <property type="entry name" value="LytTR"/>
    <property type="match status" value="1"/>
</dbReference>
<dbReference type="SMART" id="SM00448">
    <property type="entry name" value="REC"/>
    <property type="match status" value="1"/>
</dbReference>
<reference evidence="9" key="1">
    <citation type="submission" date="2021-11" db="EMBL/GenBank/DDBJ databases">
        <title>Vibrio ZSDE26 sp. nov. and Vibrio ZSDZ34 sp. nov., isolated from coastal seawater in Qingdao.</title>
        <authorList>
            <person name="Zhang P."/>
        </authorList>
    </citation>
    <scope>NUCLEOTIDE SEQUENCE</scope>
    <source>
        <strain evidence="9">ZSDE26</strain>
    </source>
</reference>
<feature type="domain" description="HTH LytTR-type" evidence="8">
    <location>
        <begin position="159"/>
        <end position="264"/>
    </location>
</feature>
<dbReference type="InterPro" id="IPR007492">
    <property type="entry name" value="LytTR_DNA-bd_dom"/>
</dbReference>
<dbReference type="GO" id="GO:0003677">
    <property type="term" value="F:DNA binding"/>
    <property type="evidence" value="ECO:0007669"/>
    <property type="project" value="UniProtKB-KW"/>
</dbReference>
<dbReference type="FunFam" id="3.40.50.2300:FF:000051">
    <property type="entry name" value="Two-component response regulator yehT"/>
    <property type="match status" value="1"/>
</dbReference>
<evidence type="ECO:0000256" key="1">
    <source>
        <dbReference type="ARBA" id="ARBA00022553"/>
    </source>
</evidence>
<dbReference type="PANTHER" id="PTHR37299:SF1">
    <property type="entry name" value="STAGE 0 SPORULATION PROTEIN A HOMOLOG"/>
    <property type="match status" value="1"/>
</dbReference>
<evidence type="ECO:0000256" key="4">
    <source>
        <dbReference type="ARBA" id="ARBA00023125"/>
    </source>
</evidence>
<evidence type="ECO:0000259" key="7">
    <source>
        <dbReference type="PROSITE" id="PS50110"/>
    </source>
</evidence>
<dbReference type="AlphaFoldDB" id="A0A9X2BHH9"/>
<evidence type="ECO:0000313" key="9">
    <source>
        <dbReference type="EMBL" id="MCK6263991.1"/>
    </source>
</evidence>
<dbReference type="PROSITE" id="PS50930">
    <property type="entry name" value="HTH_LYTTR"/>
    <property type="match status" value="1"/>
</dbReference>
<keyword evidence="1 6" id="KW-0597">Phosphoprotein</keyword>
<dbReference type="CDD" id="cd17532">
    <property type="entry name" value="REC_LytTR_AlgR-like"/>
    <property type="match status" value="1"/>
</dbReference>
<dbReference type="PROSITE" id="PS50110">
    <property type="entry name" value="RESPONSE_REGULATORY"/>
    <property type="match status" value="1"/>
</dbReference>
<dbReference type="Gene3D" id="3.40.50.2300">
    <property type="match status" value="1"/>
</dbReference>
<feature type="domain" description="Response regulatory" evidence="7">
    <location>
        <begin position="8"/>
        <end position="123"/>
    </location>
</feature>
<dbReference type="RefSeq" id="WP_248009077.1">
    <property type="nucleotide sequence ID" value="NZ_JAJHVV010000007.1"/>
</dbReference>
<dbReference type="Proteomes" id="UP001139559">
    <property type="component" value="Unassembled WGS sequence"/>
</dbReference>
<name>A0A9X2BHH9_9VIBR</name>
<protein>
    <submittedName>
        <fullName evidence="9">LytTR family DNA-binding domain-containing protein</fullName>
    </submittedName>
</protein>
<gene>
    <name evidence="9" type="ORF">KP803_11990</name>
</gene>
<dbReference type="SMART" id="SM00850">
    <property type="entry name" value="LytTR"/>
    <property type="match status" value="1"/>
</dbReference>
<dbReference type="Pfam" id="PF00072">
    <property type="entry name" value="Response_reg"/>
    <property type="match status" value="1"/>
</dbReference>